<dbReference type="PANTHER" id="PTHR47782:SF12">
    <property type="entry name" value="ZN(II)2CYS6 TRANSCRIPTION FACTOR (EUROFUNG)"/>
    <property type="match status" value="1"/>
</dbReference>
<evidence type="ECO:0000256" key="5">
    <source>
        <dbReference type="ARBA" id="ARBA00023125"/>
    </source>
</evidence>
<evidence type="ECO:0000256" key="7">
    <source>
        <dbReference type="ARBA" id="ARBA00023242"/>
    </source>
</evidence>
<accession>A0A1V6XK97</accession>
<dbReference type="GO" id="GO:0046872">
    <property type="term" value="F:metal ion binding"/>
    <property type="evidence" value="ECO:0007669"/>
    <property type="project" value="UniProtKB-KW"/>
</dbReference>
<dbReference type="CDD" id="cd12148">
    <property type="entry name" value="fungal_TF_MHR"/>
    <property type="match status" value="1"/>
</dbReference>
<sequence>MNQPNDQNRSLAIWSKLPFGISDSDVDAEIPIDIDDTCIDQHRIRQMQLLQATGAQNKEKGMITTMTAALHHLHVTRFTGPHAQVPSLAEVQNLLHELDQWKQQAPQKRDSRPFPQQTPDRVQATYTQAVLLLIRPILMANEIDPDLIDLCVEFAVEACQNAKSLSLNPQTPPDRITVYHCFYCGVTLLQCLAITPTALTARRTHQAIGACLSALAVYTRVLPATAPFLRLFEDLSNLLLYDDNGSDVHPSPEVRYALNRIVSSDPSEASGILRSLSSQKGQEATSGTTPETLEMGTMYDSILGGQSSVVFDADFPLEMHLDISPLYAPDVEVPELWNDPWLRLSSTEYSQLSPPN</sequence>
<evidence type="ECO:0000256" key="3">
    <source>
        <dbReference type="ARBA" id="ARBA00022833"/>
    </source>
</evidence>
<keyword evidence="2" id="KW-0479">Metal-binding</keyword>
<organism evidence="9 10">
    <name type="scientific">Penicillium nalgiovense</name>
    <dbReference type="NCBI Taxonomy" id="60175"/>
    <lineage>
        <taxon>Eukaryota</taxon>
        <taxon>Fungi</taxon>
        <taxon>Dikarya</taxon>
        <taxon>Ascomycota</taxon>
        <taxon>Pezizomycotina</taxon>
        <taxon>Eurotiomycetes</taxon>
        <taxon>Eurotiomycetidae</taxon>
        <taxon>Eurotiales</taxon>
        <taxon>Aspergillaceae</taxon>
        <taxon>Penicillium</taxon>
    </lineage>
</organism>
<dbReference type="Proteomes" id="UP000191691">
    <property type="component" value="Unassembled WGS sequence"/>
</dbReference>
<keyword evidence="5" id="KW-0238">DNA-binding</keyword>
<evidence type="ECO:0000256" key="6">
    <source>
        <dbReference type="ARBA" id="ARBA00023163"/>
    </source>
</evidence>
<protein>
    <recommendedName>
        <fullName evidence="11">Transcription factor domain-containing protein</fullName>
    </recommendedName>
</protein>
<dbReference type="GO" id="GO:0000981">
    <property type="term" value="F:DNA-binding transcription factor activity, RNA polymerase II-specific"/>
    <property type="evidence" value="ECO:0007669"/>
    <property type="project" value="TreeGrafter"/>
</dbReference>
<evidence type="ECO:0000313" key="10">
    <source>
        <dbReference type="Proteomes" id="UP000191691"/>
    </source>
</evidence>
<dbReference type="EMBL" id="MOOB01000073">
    <property type="protein sequence ID" value="OQE75592.1"/>
    <property type="molecule type" value="Genomic_DNA"/>
</dbReference>
<proteinExistence type="predicted"/>
<evidence type="ECO:0000313" key="9">
    <source>
        <dbReference type="EMBL" id="OQE75592.1"/>
    </source>
</evidence>
<reference evidence="10" key="1">
    <citation type="journal article" date="2017" name="Nat. Microbiol.">
        <title>Global analysis of biosynthetic gene clusters reveals vast potential of secondary metabolite production in Penicillium species.</title>
        <authorList>
            <person name="Nielsen J.C."/>
            <person name="Grijseels S."/>
            <person name="Prigent S."/>
            <person name="Ji B."/>
            <person name="Dainat J."/>
            <person name="Nielsen K.F."/>
            <person name="Frisvad J.C."/>
            <person name="Workman M."/>
            <person name="Nielsen J."/>
        </authorList>
    </citation>
    <scope>NUCLEOTIDE SEQUENCE [LARGE SCALE GENOMIC DNA]</scope>
    <source>
        <strain evidence="10">IBT 13039</strain>
    </source>
</reference>
<keyword evidence="6" id="KW-0804">Transcription</keyword>
<dbReference type="InterPro" id="IPR052202">
    <property type="entry name" value="Yeast_MetPath_Reg"/>
</dbReference>
<evidence type="ECO:0000256" key="8">
    <source>
        <dbReference type="SAM" id="MobiDB-lite"/>
    </source>
</evidence>
<comment type="subcellular location">
    <subcellularLocation>
        <location evidence="1">Nucleus</location>
    </subcellularLocation>
</comment>
<name>A0A1V6XK97_PENNA</name>
<feature type="region of interest" description="Disordered" evidence="8">
    <location>
        <begin position="274"/>
        <end position="293"/>
    </location>
</feature>
<dbReference type="GO" id="GO:0005634">
    <property type="term" value="C:nucleus"/>
    <property type="evidence" value="ECO:0007669"/>
    <property type="project" value="UniProtKB-SubCell"/>
</dbReference>
<dbReference type="GO" id="GO:0043565">
    <property type="term" value="F:sequence-specific DNA binding"/>
    <property type="evidence" value="ECO:0007669"/>
    <property type="project" value="TreeGrafter"/>
</dbReference>
<gene>
    <name evidence="9" type="ORF">PENNAL_c0073G11167</name>
</gene>
<keyword evidence="7" id="KW-0539">Nucleus</keyword>
<feature type="compositionally biased region" description="Polar residues" evidence="8">
    <location>
        <begin position="275"/>
        <end position="291"/>
    </location>
</feature>
<evidence type="ECO:0000256" key="4">
    <source>
        <dbReference type="ARBA" id="ARBA00023015"/>
    </source>
</evidence>
<evidence type="ECO:0000256" key="1">
    <source>
        <dbReference type="ARBA" id="ARBA00004123"/>
    </source>
</evidence>
<dbReference type="PANTHER" id="PTHR47782">
    <property type="entry name" value="ZN(II)2CYS6 TRANSCRIPTION FACTOR (EUROFUNG)-RELATED"/>
    <property type="match status" value="1"/>
</dbReference>
<keyword evidence="4" id="KW-0805">Transcription regulation</keyword>
<dbReference type="GO" id="GO:0045944">
    <property type="term" value="P:positive regulation of transcription by RNA polymerase II"/>
    <property type="evidence" value="ECO:0007669"/>
    <property type="project" value="TreeGrafter"/>
</dbReference>
<keyword evidence="10" id="KW-1185">Reference proteome</keyword>
<comment type="caution">
    <text evidence="9">The sequence shown here is derived from an EMBL/GenBank/DDBJ whole genome shotgun (WGS) entry which is preliminary data.</text>
</comment>
<evidence type="ECO:0000256" key="2">
    <source>
        <dbReference type="ARBA" id="ARBA00022723"/>
    </source>
</evidence>
<dbReference type="AlphaFoldDB" id="A0A1V6XK97"/>
<evidence type="ECO:0008006" key="11">
    <source>
        <dbReference type="Google" id="ProtNLM"/>
    </source>
</evidence>
<keyword evidence="3" id="KW-0862">Zinc</keyword>